<dbReference type="Pfam" id="PF00561">
    <property type="entry name" value="Abhydrolase_1"/>
    <property type="match status" value="1"/>
</dbReference>
<evidence type="ECO:0000313" key="3">
    <source>
        <dbReference type="Proteomes" id="UP000199029"/>
    </source>
</evidence>
<dbReference type="Proteomes" id="UP000199029">
    <property type="component" value="Unassembled WGS sequence"/>
</dbReference>
<dbReference type="InterPro" id="IPR029058">
    <property type="entry name" value="AB_hydrolase_fold"/>
</dbReference>
<name>A0A1I5Z3P9_HYMAR</name>
<evidence type="ECO:0000313" key="2">
    <source>
        <dbReference type="EMBL" id="SFQ51072.1"/>
    </source>
</evidence>
<feature type="domain" description="AB hydrolase-1" evidence="1">
    <location>
        <begin position="4"/>
        <end position="152"/>
    </location>
</feature>
<dbReference type="InterPro" id="IPR050266">
    <property type="entry name" value="AB_hydrolase_sf"/>
</dbReference>
<dbReference type="Gene3D" id="3.40.50.1820">
    <property type="entry name" value="alpha/beta hydrolase"/>
    <property type="match status" value="1"/>
</dbReference>
<reference evidence="3" key="1">
    <citation type="submission" date="2016-10" db="EMBL/GenBank/DDBJ databases">
        <authorList>
            <person name="Varghese N."/>
            <person name="Submissions S."/>
        </authorList>
    </citation>
    <scope>NUCLEOTIDE SEQUENCE [LARGE SCALE GENOMIC DNA]</scope>
    <source>
        <strain evidence="3">OR362-8,ATCC BAA-1266,JCM 13504</strain>
    </source>
</reference>
<evidence type="ECO:0000259" key="1">
    <source>
        <dbReference type="Pfam" id="PF00561"/>
    </source>
</evidence>
<dbReference type="RefSeq" id="WP_092673927.1">
    <property type="nucleotide sequence ID" value="NZ_FOXS01000003.1"/>
</dbReference>
<sequence length="233" mass="24823">MPKPTLLLLHGALGSPSTLQPLAERLQSDFTIKTFAFAGHGGGEVRPDTFTLPHFGAEVLGFLKEHETAPVHVFGYSMGGYAALLAASQEPARFASITTLGTKLDWSVESAAAETRFLDPDKMLAKVPAFAEQLRQRHTPADWVNVVRATSALMQAAGANPPLTATALAGIPVPVQVLVGDADHTAGNEVGVVMAAQLPKGCYEVLAATPHPLERVELDMLSLKIREFALRTH</sequence>
<dbReference type="GO" id="GO:0016020">
    <property type="term" value="C:membrane"/>
    <property type="evidence" value="ECO:0007669"/>
    <property type="project" value="TreeGrafter"/>
</dbReference>
<accession>A0A1I5Z3P9</accession>
<dbReference type="SUPFAM" id="SSF53474">
    <property type="entry name" value="alpha/beta-Hydrolases"/>
    <property type="match status" value="1"/>
</dbReference>
<gene>
    <name evidence="2" type="ORF">SAMN04515668_2680</name>
</gene>
<dbReference type="EMBL" id="FOXS01000003">
    <property type="protein sequence ID" value="SFQ51072.1"/>
    <property type="molecule type" value="Genomic_DNA"/>
</dbReference>
<dbReference type="STRING" id="1227077.SAMN04515668_2680"/>
<dbReference type="PANTHER" id="PTHR43798">
    <property type="entry name" value="MONOACYLGLYCEROL LIPASE"/>
    <property type="match status" value="1"/>
</dbReference>
<organism evidence="2 3">
    <name type="scientific">Hymenobacter arizonensis</name>
    <name type="common">Siccationidurans arizonensis</name>
    <dbReference type="NCBI Taxonomy" id="1227077"/>
    <lineage>
        <taxon>Bacteria</taxon>
        <taxon>Pseudomonadati</taxon>
        <taxon>Bacteroidota</taxon>
        <taxon>Cytophagia</taxon>
        <taxon>Cytophagales</taxon>
        <taxon>Hymenobacteraceae</taxon>
        <taxon>Hymenobacter</taxon>
    </lineage>
</organism>
<dbReference type="OrthoDB" id="9791779at2"/>
<dbReference type="AlphaFoldDB" id="A0A1I5Z3P9"/>
<dbReference type="InterPro" id="IPR000073">
    <property type="entry name" value="AB_hydrolase_1"/>
</dbReference>
<proteinExistence type="predicted"/>
<keyword evidence="3" id="KW-1185">Reference proteome</keyword>
<dbReference type="PANTHER" id="PTHR43798:SF33">
    <property type="entry name" value="HYDROLASE, PUTATIVE (AFU_ORTHOLOGUE AFUA_2G14860)-RELATED"/>
    <property type="match status" value="1"/>
</dbReference>
<protein>
    <submittedName>
        <fullName evidence="2">Pimeloyl-ACP methyl ester carboxylesterase</fullName>
    </submittedName>
</protein>